<dbReference type="PROSITE" id="PS51007">
    <property type="entry name" value="CYTC"/>
    <property type="match status" value="3"/>
</dbReference>
<evidence type="ECO:0000256" key="4">
    <source>
        <dbReference type="PROSITE-ProRule" id="PRU00433"/>
    </source>
</evidence>
<dbReference type="InterPro" id="IPR009056">
    <property type="entry name" value="Cyt_c-like_dom"/>
</dbReference>
<evidence type="ECO:0000259" key="5">
    <source>
        <dbReference type="PROSITE" id="PS51007"/>
    </source>
</evidence>
<feature type="domain" description="Cytochrome c" evidence="5">
    <location>
        <begin position="197"/>
        <end position="301"/>
    </location>
</feature>
<dbReference type="PANTHER" id="PTHR35008">
    <property type="entry name" value="BLL4482 PROTEIN-RELATED"/>
    <property type="match status" value="1"/>
</dbReference>
<evidence type="ECO:0000313" key="6">
    <source>
        <dbReference type="EMBL" id="MCT9809566.1"/>
    </source>
</evidence>
<keyword evidence="1 4" id="KW-0349">Heme</keyword>
<keyword evidence="7" id="KW-1185">Reference proteome</keyword>
<sequence length="427" mass="45240">MRNKPWIYGLLAVGGLVLASAAAVVWLNLRGEAPAPQLLAAPGAVVAPASPALLEKGAYLAQAGNCMGCHTVQGGAQYAGGRPVDTPFGVVYAPNLTPDAATGLGRWTPDAFWRALHHGRSQDGRLLYPAFPYPQYTRVLRKDSDALFAYLQSLAPVAAPNKPHALRFPFNTQAALAVWRALYFRPEAWSPQAGESAQWNRGAYLVQGLGHCAACHSARNIWGASVDEALLQGGMIPLQNWYAPALGGVPEGEDAFVRLLQTGVTDAASVSGPMAEVVFRSTQHLQTQDLQAMAQYLRTLPAPPVQKASMAKAGDALLGAQLYSQHCAQCHGEQGEGRAGAFAPLAGNRAVNLHDGTNVVQMVLQGGYPPATAGHPRPHGMPPFSHVLSDAQVAAVSSFVRQSWGNGAPAVGTMEVYRVREKRAPGR</sequence>
<proteinExistence type="predicted"/>
<dbReference type="Pfam" id="PF00034">
    <property type="entry name" value="Cytochrom_C"/>
    <property type="match status" value="2"/>
</dbReference>
<dbReference type="InterPro" id="IPR014353">
    <property type="entry name" value="Membr-bd_ADH_cyt_c"/>
</dbReference>
<comment type="caution">
    <text evidence="6">The sequence shown here is derived from an EMBL/GenBank/DDBJ whole genome shotgun (WGS) entry which is preliminary data.</text>
</comment>
<feature type="domain" description="Cytochrome c" evidence="5">
    <location>
        <begin position="314"/>
        <end position="404"/>
    </location>
</feature>
<gene>
    <name evidence="6" type="ORF">N0K08_02860</name>
</gene>
<feature type="domain" description="Cytochrome c" evidence="5">
    <location>
        <begin position="52"/>
        <end position="155"/>
    </location>
</feature>
<evidence type="ECO:0000256" key="3">
    <source>
        <dbReference type="ARBA" id="ARBA00023004"/>
    </source>
</evidence>
<reference evidence="6 7" key="1">
    <citation type="submission" date="2022-09" db="EMBL/GenBank/DDBJ databases">
        <title>Draft genome of isolate Be4.</title>
        <authorList>
            <person name="Sanchez-Castro I."/>
            <person name="Martinez-Rodriguez P."/>
            <person name="Descostes M."/>
            <person name="Merroun M."/>
        </authorList>
    </citation>
    <scope>NUCLEOTIDE SEQUENCE [LARGE SCALE GENOMIC DNA]</scope>
    <source>
        <strain evidence="6 7">Be4</strain>
    </source>
</reference>
<dbReference type="SUPFAM" id="SSF46626">
    <property type="entry name" value="Cytochrome c"/>
    <property type="match status" value="3"/>
</dbReference>
<evidence type="ECO:0000313" key="7">
    <source>
        <dbReference type="Proteomes" id="UP001525968"/>
    </source>
</evidence>
<keyword evidence="2 4" id="KW-0479">Metal-binding</keyword>
<name>A0ABT2PIA8_9BURK</name>
<organism evidence="6 7">
    <name type="scientific">Acidovorax bellezanensis</name>
    <dbReference type="NCBI Taxonomy" id="2976702"/>
    <lineage>
        <taxon>Bacteria</taxon>
        <taxon>Pseudomonadati</taxon>
        <taxon>Pseudomonadota</taxon>
        <taxon>Betaproteobacteria</taxon>
        <taxon>Burkholderiales</taxon>
        <taxon>Comamonadaceae</taxon>
        <taxon>Acidovorax</taxon>
    </lineage>
</organism>
<evidence type="ECO:0000256" key="1">
    <source>
        <dbReference type="ARBA" id="ARBA00022617"/>
    </source>
</evidence>
<dbReference type="RefSeq" id="WP_261498499.1">
    <property type="nucleotide sequence ID" value="NZ_JAODYH010000002.1"/>
</dbReference>
<keyword evidence="3 4" id="KW-0408">Iron</keyword>
<dbReference type="PIRSF" id="PIRSF000018">
    <property type="entry name" value="Mb_ADH_cyt_c"/>
    <property type="match status" value="1"/>
</dbReference>
<protein>
    <submittedName>
        <fullName evidence="6">Cytochrome c</fullName>
    </submittedName>
</protein>
<dbReference type="Gene3D" id="1.10.760.10">
    <property type="entry name" value="Cytochrome c-like domain"/>
    <property type="match status" value="2"/>
</dbReference>
<dbReference type="PANTHER" id="PTHR35008:SF4">
    <property type="entry name" value="BLL4482 PROTEIN"/>
    <property type="match status" value="1"/>
</dbReference>
<evidence type="ECO:0000256" key="2">
    <source>
        <dbReference type="ARBA" id="ARBA00022723"/>
    </source>
</evidence>
<dbReference type="EMBL" id="JAODYH010000002">
    <property type="protein sequence ID" value="MCT9809566.1"/>
    <property type="molecule type" value="Genomic_DNA"/>
</dbReference>
<accession>A0ABT2PIA8</accession>
<dbReference type="InterPro" id="IPR051459">
    <property type="entry name" value="Cytochrome_c-type_DH"/>
</dbReference>
<dbReference type="Proteomes" id="UP001525968">
    <property type="component" value="Unassembled WGS sequence"/>
</dbReference>
<dbReference type="InterPro" id="IPR036909">
    <property type="entry name" value="Cyt_c-like_dom_sf"/>
</dbReference>